<evidence type="ECO:0000256" key="1">
    <source>
        <dbReference type="SAM" id="MobiDB-lite"/>
    </source>
</evidence>
<reference evidence="2" key="1">
    <citation type="submission" date="2023-06" db="EMBL/GenBank/DDBJ databases">
        <authorList>
            <consortium name="Lawrence Berkeley National Laboratory"/>
            <person name="Ahrendt S."/>
            <person name="Sahu N."/>
            <person name="Indic B."/>
            <person name="Wong-Bajracharya J."/>
            <person name="Merenyi Z."/>
            <person name="Ke H.-M."/>
            <person name="Monk M."/>
            <person name="Kocsube S."/>
            <person name="Drula E."/>
            <person name="Lipzen A."/>
            <person name="Balint B."/>
            <person name="Henrissat B."/>
            <person name="Andreopoulos B."/>
            <person name="Martin F.M."/>
            <person name="Harder C.B."/>
            <person name="Rigling D."/>
            <person name="Ford K.L."/>
            <person name="Foster G.D."/>
            <person name="Pangilinan J."/>
            <person name="Papanicolaou A."/>
            <person name="Barry K."/>
            <person name="LaButti K."/>
            <person name="Viragh M."/>
            <person name="Koriabine M."/>
            <person name="Yan M."/>
            <person name="Riley R."/>
            <person name="Champramary S."/>
            <person name="Plett K.L."/>
            <person name="Tsai I.J."/>
            <person name="Slot J."/>
            <person name="Sipos G."/>
            <person name="Plett J."/>
            <person name="Nagy L.G."/>
            <person name="Grigoriev I.V."/>
        </authorList>
    </citation>
    <scope>NUCLEOTIDE SEQUENCE</scope>
    <source>
        <strain evidence="2">FPL87.14</strain>
    </source>
</reference>
<gene>
    <name evidence="2" type="ORF">EV421DRAFT_1939470</name>
</gene>
<keyword evidence="3" id="KW-1185">Reference proteome</keyword>
<organism evidence="2 3">
    <name type="scientific">Armillaria borealis</name>
    <dbReference type="NCBI Taxonomy" id="47425"/>
    <lineage>
        <taxon>Eukaryota</taxon>
        <taxon>Fungi</taxon>
        <taxon>Dikarya</taxon>
        <taxon>Basidiomycota</taxon>
        <taxon>Agaricomycotina</taxon>
        <taxon>Agaricomycetes</taxon>
        <taxon>Agaricomycetidae</taxon>
        <taxon>Agaricales</taxon>
        <taxon>Marasmiineae</taxon>
        <taxon>Physalacriaceae</taxon>
        <taxon>Armillaria</taxon>
    </lineage>
</organism>
<feature type="region of interest" description="Disordered" evidence="1">
    <location>
        <begin position="1"/>
        <end position="23"/>
    </location>
</feature>
<feature type="compositionally biased region" description="Basic and acidic residues" evidence="1">
    <location>
        <begin position="111"/>
        <end position="134"/>
    </location>
</feature>
<name>A0AA39IUW1_9AGAR</name>
<dbReference type="Proteomes" id="UP001175226">
    <property type="component" value="Unassembled WGS sequence"/>
</dbReference>
<evidence type="ECO:0000313" key="2">
    <source>
        <dbReference type="EMBL" id="KAK0429987.1"/>
    </source>
</evidence>
<protein>
    <submittedName>
        <fullName evidence="2">Uncharacterized protein</fullName>
    </submittedName>
</protein>
<dbReference type="AlphaFoldDB" id="A0AA39IUW1"/>
<accession>A0AA39IUW1</accession>
<evidence type="ECO:0000313" key="3">
    <source>
        <dbReference type="Proteomes" id="UP001175226"/>
    </source>
</evidence>
<dbReference type="EMBL" id="JAUEPT010000181">
    <property type="protein sequence ID" value="KAK0429987.1"/>
    <property type="molecule type" value="Genomic_DNA"/>
</dbReference>
<feature type="compositionally biased region" description="Polar residues" evidence="1">
    <location>
        <begin position="1"/>
        <end position="13"/>
    </location>
</feature>
<sequence length="211" mass="24106">MSSSNKYRLSTTPKPYELAPMPPDLTAEEYKALTAEQAAEEERYDDAVSKHEGWKAMKAKEAWVEALQLKEAARAAKLEVLRQQELEKERERLRLEAKERQWKLELEEAMAKKEQEEAAAKKKQDDLDREKERQDEENENLLVAAGEEGDSESDPMDPKTAAMAELRKRRRIAEGKKKVVMCSVTASDKRLVGGNDLQPTLNLSQLYTITN</sequence>
<feature type="region of interest" description="Disordered" evidence="1">
    <location>
        <begin position="111"/>
        <end position="158"/>
    </location>
</feature>
<proteinExistence type="predicted"/>
<comment type="caution">
    <text evidence="2">The sequence shown here is derived from an EMBL/GenBank/DDBJ whole genome shotgun (WGS) entry which is preliminary data.</text>
</comment>